<name>A0A8H6KI19_9PEZI</name>
<reference evidence="1" key="1">
    <citation type="journal article" date="2020" name="Phytopathology">
        <title>Genome Sequence Resources of Colletotrichum truncatum, C. plurivorum, C. musicola, and C. sojae: Four Species Pathogenic to Soybean (Glycine max).</title>
        <authorList>
            <person name="Rogerio F."/>
            <person name="Boufleur T.R."/>
            <person name="Ciampi-Guillardi M."/>
            <person name="Sukno S.A."/>
            <person name="Thon M.R."/>
            <person name="Massola Junior N.S."/>
            <person name="Baroncelli R."/>
        </authorList>
    </citation>
    <scope>NUCLEOTIDE SEQUENCE</scope>
    <source>
        <strain evidence="1">LFN00145</strain>
    </source>
</reference>
<dbReference type="EMBL" id="WIGO01000082">
    <property type="protein sequence ID" value="KAF6831353.1"/>
    <property type="molecule type" value="Genomic_DNA"/>
</dbReference>
<keyword evidence="2" id="KW-1185">Reference proteome</keyword>
<proteinExistence type="predicted"/>
<sequence length="156" mass="17610">MAAILLVGGVESIWCYDRDIWKFGGIARAQTWQHDYTWTSFWLGSVGHGTTSRTTARARVARPTRMWRKSMIAIYPPSEIVAVRDAGVVPWMTGGQSSTGSSPPRPFVKDREVGMGSVHVMSRGRRDAWSLPVARRGRPFWKHPDEHSTIYHDDAK</sequence>
<organism evidence="1 2">
    <name type="scientific">Colletotrichum plurivorum</name>
    <dbReference type="NCBI Taxonomy" id="2175906"/>
    <lineage>
        <taxon>Eukaryota</taxon>
        <taxon>Fungi</taxon>
        <taxon>Dikarya</taxon>
        <taxon>Ascomycota</taxon>
        <taxon>Pezizomycotina</taxon>
        <taxon>Sordariomycetes</taxon>
        <taxon>Hypocreomycetidae</taxon>
        <taxon>Glomerellales</taxon>
        <taxon>Glomerellaceae</taxon>
        <taxon>Colletotrichum</taxon>
        <taxon>Colletotrichum orchidearum species complex</taxon>
    </lineage>
</organism>
<protein>
    <submittedName>
        <fullName evidence="1">Uncharacterized protein</fullName>
    </submittedName>
</protein>
<accession>A0A8H6KI19</accession>
<dbReference type="AlphaFoldDB" id="A0A8H6KI19"/>
<dbReference type="Proteomes" id="UP000654918">
    <property type="component" value="Unassembled WGS sequence"/>
</dbReference>
<gene>
    <name evidence="1" type="ORF">CPLU01_06772</name>
</gene>
<evidence type="ECO:0000313" key="2">
    <source>
        <dbReference type="Proteomes" id="UP000654918"/>
    </source>
</evidence>
<comment type="caution">
    <text evidence="1">The sequence shown here is derived from an EMBL/GenBank/DDBJ whole genome shotgun (WGS) entry which is preliminary data.</text>
</comment>
<evidence type="ECO:0000313" key="1">
    <source>
        <dbReference type="EMBL" id="KAF6831353.1"/>
    </source>
</evidence>